<dbReference type="EMBL" id="ARXX01000002">
    <property type="protein sequence ID" value="MBF5054933.1"/>
    <property type="molecule type" value="Genomic_DNA"/>
</dbReference>
<evidence type="ECO:0000313" key="3">
    <source>
        <dbReference type="Proteomes" id="UP000662703"/>
    </source>
</evidence>
<protein>
    <recommendedName>
        <fullName evidence="4">Metal-dependent hydrolase</fullName>
    </recommendedName>
</protein>
<dbReference type="Pfam" id="PF10118">
    <property type="entry name" value="Metal_hydrol"/>
    <property type="match status" value="1"/>
</dbReference>
<keyword evidence="3" id="KW-1185">Reference proteome</keyword>
<dbReference type="RefSeq" id="WP_194863868.1">
    <property type="nucleotide sequence ID" value="NZ_ARXX01000002.1"/>
</dbReference>
<organism evidence="2 3">
    <name type="scientific">Alloalcanivorax profundimaris</name>
    <dbReference type="NCBI Taxonomy" id="2735259"/>
    <lineage>
        <taxon>Bacteria</taxon>
        <taxon>Pseudomonadati</taxon>
        <taxon>Pseudomonadota</taxon>
        <taxon>Gammaproteobacteria</taxon>
        <taxon>Oceanospirillales</taxon>
        <taxon>Alcanivoracaceae</taxon>
        <taxon>Alloalcanivorax</taxon>
    </lineage>
</organism>
<keyword evidence="1" id="KW-0472">Membrane</keyword>
<comment type="caution">
    <text evidence="2">The sequence shown here is derived from an EMBL/GenBank/DDBJ whole genome shotgun (WGS) entry which is preliminary data.</text>
</comment>
<evidence type="ECO:0000313" key="2">
    <source>
        <dbReference type="EMBL" id="MBF5054933.1"/>
    </source>
</evidence>
<keyword evidence="1" id="KW-1133">Transmembrane helix</keyword>
<feature type="transmembrane region" description="Helical" evidence="1">
    <location>
        <begin position="187"/>
        <end position="210"/>
    </location>
</feature>
<sequence length="280" mass="32043">MAINILPTRRNLRFKLDASKALSWHRDGRNVSQFLNTLSLFFPVGERFFIDSVRHYRDLVQDPDLKAAVTAFIGQEAMHGREHEEYNQYVNDAGVPVEAQEKWVAALLARIQKSTPKAFQLSGTVALEHLTAILADGLLSLPEILDGADEGYQALWNWHALEETEHKAVAFDVYQLAVGTDDQARAYALRCFALVLSTSVFFALFLPFYLHNVRVSGGLFDRQGWRAVWRHSLGRKGIFRYTAKAWLDWFKPGFHPWDHDNRQFLEQFDELVAHALKDAA</sequence>
<dbReference type="PANTHER" id="PTHR39456:SF1">
    <property type="entry name" value="METAL-DEPENDENT HYDROLASE"/>
    <property type="match status" value="1"/>
</dbReference>
<dbReference type="PIRSF" id="PIRSF007580">
    <property type="entry name" value="UCP07580"/>
    <property type="match status" value="1"/>
</dbReference>
<dbReference type="Proteomes" id="UP000662703">
    <property type="component" value="Unassembled WGS sequence"/>
</dbReference>
<evidence type="ECO:0008006" key="4">
    <source>
        <dbReference type="Google" id="ProtNLM"/>
    </source>
</evidence>
<dbReference type="InterPro" id="IPR016516">
    <property type="entry name" value="UCP07580"/>
</dbReference>
<gene>
    <name evidence="2" type="ORF">Y5W_00227</name>
</gene>
<evidence type="ECO:0000256" key="1">
    <source>
        <dbReference type="SAM" id="Phobius"/>
    </source>
</evidence>
<reference evidence="2 3" key="1">
    <citation type="submission" date="2012-09" db="EMBL/GenBank/DDBJ databases">
        <title>Genome Sequence of alkane-degrading Bacterium Alcanivorax sp. 521-1.</title>
        <authorList>
            <person name="Lai Q."/>
            <person name="Shao Z."/>
        </authorList>
    </citation>
    <scope>NUCLEOTIDE SEQUENCE [LARGE SCALE GENOMIC DNA]</scope>
    <source>
        <strain evidence="2 3">521-1</strain>
    </source>
</reference>
<name>A0ABS0ALC7_9GAMM</name>
<keyword evidence="1" id="KW-0812">Transmembrane</keyword>
<proteinExistence type="predicted"/>
<dbReference type="PANTHER" id="PTHR39456">
    <property type="entry name" value="METAL-DEPENDENT HYDROLASE"/>
    <property type="match status" value="1"/>
</dbReference>
<accession>A0ABS0ALC7</accession>